<keyword evidence="9" id="KW-0479">Metal-binding</keyword>
<evidence type="ECO:0000256" key="8">
    <source>
        <dbReference type="ARBA" id="ARBA00037382"/>
    </source>
</evidence>
<proteinExistence type="predicted"/>
<dbReference type="SUPFAM" id="SSF54695">
    <property type="entry name" value="POZ domain"/>
    <property type="match status" value="1"/>
</dbReference>
<evidence type="ECO:0000256" key="2">
    <source>
        <dbReference type="ARBA" id="ARBA00022473"/>
    </source>
</evidence>
<dbReference type="SUPFAM" id="SSF57667">
    <property type="entry name" value="beta-beta-alpha zinc fingers"/>
    <property type="match status" value="1"/>
</dbReference>
<evidence type="ECO:0000256" key="10">
    <source>
        <dbReference type="SAM" id="MobiDB-lite"/>
    </source>
</evidence>
<dbReference type="GO" id="GO:0045476">
    <property type="term" value="P:nurse cell apoptotic process"/>
    <property type="evidence" value="ECO:0007669"/>
    <property type="project" value="UniProtKB-ARBA"/>
</dbReference>
<keyword evidence="13" id="KW-1185">Reference proteome</keyword>
<dbReference type="Gene3D" id="3.30.160.60">
    <property type="entry name" value="Classic Zinc Finger"/>
    <property type="match status" value="1"/>
</dbReference>
<dbReference type="GeneID" id="127749249"/>
<dbReference type="Gene3D" id="3.30.710.10">
    <property type="entry name" value="Potassium Channel Kv1.1, Chain A"/>
    <property type="match status" value="1"/>
</dbReference>
<evidence type="ECO:0000259" key="11">
    <source>
        <dbReference type="PROSITE" id="PS50097"/>
    </source>
</evidence>
<comment type="subcellular location">
    <subcellularLocation>
        <location evidence="1">Nucleus</location>
    </subcellularLocation>
</comment>
<dbReference type="GO" id="GO:0005634">
    <property type="term" value="C:nucleus"/>
    <property type="evidence" value="ECO:0007669"/>
    <property type="project" value="UniProtKB-SubCell"/>
</dbReference>
<organism evidence="13 14">
    <name type="scientific">Frankliniella occidentalis</name>
    <name type="common">Western flower thrips</name>
    <name type="synonym">Euthrips occidentalis</name>
    <dbReference type="NCBI Taxonomy" id="133901"/>
    <lineage>
        <taxon>Eukaryota</taxon>
        <taxon>Metazoa</taxon>
        <taxon>Ecdysozoa</taxon>
        <taxon>Arthropoda</taxon>
        <taxon>Hexapoda</taxon>
        <taxon>Insecta</taxon>
        <taxon>Pterygota</taxon>
        <taxon>Neoptera</taxon>
        <taxon>Paraneoptera</taxon>
        <taxon>Thysanoptera</taxon>
        <taxon>Terebrantia</taxon>
        <taxon>Thripoidea</taxon>
        <taxon>Thripidae</taxon>
        <taxon>Frankliniella</taxon>
    </lineage>
</organism>
<keyword evidence="9" id="KW-0862">Zinc</keyword>
<comment type="function">
    <text evidence="8">Putative transcription factor required for axon growth and guidance in the central and peripheral nervous systems. Repels CNS axons away from the midline by promoting the expression of the midline repellent sli and its receptor robo.</text>
</comment>
<dbReference type="InterPro" id="IPR051095">
    <property type="entry name" value="Dros_DevTransReg"/>
</dbReference>
<dbReference type="GO" id="GO:0007464">
    <property type="term" value="P:R3/R4 cell fate commitment"/>
    <property type="evidence" value="ECO:0007669"/>
    <property type="project" value="UniProtKB-ARBA"/>
</dbReference>
<evidence type="ECO:0000259" key="12">
    <source>
        <dbReference type="PROSITE" id="PS50157"/>
    </source>
</evidence>
<dbReference type="GO" id="GO:0008406">
    <property type="term" value="P:gonad development"/>
    <property type="evidence" value="ECO:0007669"/>
    <property type="project" value="UniProtKB-ARBA"/>
</dbReference>
<evidence type="ECO:0000256" key="4">
    <source>
        <dbReference type="ARBA" id="ARBA00022902"/>
    </source>
</evidence>
<name>A0A9C6U7J9_FRAOC</name>
<dbReference type="GO" id="GO:0007526">
    <property type="term" value="P:larval somatic muscle development"/>
    <property type="evidence" value="ECO:0007669"/>
    <property type="project" value="UniProtKB-ARBA"/>
</dbReference>
<dbReference type="RefSeq" id="XP_052122624.1">
    <property type="nucleotide sequence ID" value="XM_052266664.1"/>
</dbReference>
<dbReference type="PROSITE" id="PS50157">
    <property type="entry name" value="ZINC_FINGER_C2H2_2"/>
    <property type="match status" value="2"/>
</dbReference>
<reference evidence="14" key="1">
    <citation type="submission" date="2025-08" db="UniProtKB">
        <authorList>
            <consortium name="RefSeq"/>
        </authorList>
    </citation>
    <scope>IDENTIFICATION</scope>
    <source>
        <tissue evidence="14">Whole organism</tissue>
    </source>
</reference>
<dbReference type="FunFam" id="3.30.710.10:FF:000155">
    <property type="entry name" value="Longitudinals lacking protein, isoforms F/I/K/T"/>
    <property type="match status" value="1"/>
</dbReference>
<feature type="compositionally biased region" description="Acidic residues" evidence="10">
    <location>
        <begin position="262"/>
        <end position="273"/>
    </location>
</feature>
<dbReference type="InterPro" id="IPR036236">
    <property type="entry name" value="Znf_C2H2_sf"/>
</dbReference>
<evidence type="ECO:0000256" key="6">
    <source>
        <dbReference type="ARBA" id="ARBA00023163"/>
    </source>
</evidence>
<dbReference type="GO" id="GO:0035167">
    <property type="term" value="P:larval lymph gland hemopoiesis"/>
    <property type="evidence" value="ECO:0007669"/>
    <property type="project" value="UniProtKB-ARBA"/>
</dbReference>
<keyword evidence="3" id="KW-0221">Differentiation</keyword>
<dbReference type="CDD" id="cd18315">
    <property type="entry name" value="BTB_POZ_BAB-like"/>
    <property type="match status" value="1"/>
</dbReference>
<feature type="domain" description="C2H2-type" evidence="12">
    <location>
        <begin position="328"/>
        <end position="355"/>
    </location>
</feature>
<dbReference type="GO" id="GO:0008270">
    <property type="term" value="F:zinc ion binding"/>
    <property type="evidence" value="ECO:0007669"/>
    <property type="project" value="UniProtKB-KW"/>
</dbReference>
<dbReference type="AlphaFoldDB" id="A0A9C6U7J9"/>
<dbReference type="InterPro" id="IPR011333">
    <property type="entry name" value="SKP1/BTB/POZ_sf"/>
</dbReference>
<keyword evidence="4" id="KW-0524">Neurogenesis</keyword>
<evidence type="ECO:0000256" key="7">
    <source>
        <dbReference type="ARBA" id="ARBA00023242"/>
    </source>
</evidence>
<dbReference type="GO" id="GO:0016199">
    <property type="term" value="P:axon midline choice point recognition"/>
    <property type="evidence" value="ECO:0007669"/>
    <property type="project" value="UniProtKB-ARBA"/>
</dbReference>
<dbReference type="GO" id="GO:0045467">
    <property type="term" value="P:R7 cell development"/>
    <property type="evidence" value="ECO:0007669"/>
    <property type="project" value="UniProtKB-ARBA"/>
</dbReference>
<feature type="domain" description="BTB" evidence="11">
    <location>
        <begin position="31"/>
        <end position="96"/>
    </location>
</feature>
<dbReference type="PROSITE" id="PS50097">
    <property type="entry name" value="BTB"/>
    <property type="match status" value="1"/>
</dbReference>
<keyword evidence="2" id="KW-0217">Developmental protein</keyword>
<keyword evidence="7" id="KW-0539">Nucleus</keyword>
<dbReference type="InterPro" id="IPR013087">
    <property type="entry name" value="Znf_C2H2_type"/>
</dbReference>
<dbReference type="PROSITE" id="PS00028">
    <property type="entry name" value="ZINC_FINGER_C2H2_1"/>
    <property type="match status" value="1"/>
</dbReference>
<dbReference type="Pfam" id="PF00096">
    <property type="entry name" value="zf-C2H2"/>
    <property type="match status" value="2"/>
</dbReference>
<evidence type="ECO:0000256" key="1">
    <source>
        <dbReference type="ARBA" id="ARBA00004123"/>
    </source>
</evidence>
<dbReference type="PANTHER" id="PTHR23110:SF111">
    <property type="entry name" value="LONGITUDINALS LACKING PROTEIN, ISOFORMS F_I_K_T"/>
    <property type="match status" value="1"/>
</dbReference>
<feature type="region of interest" description="Disordered" evidence="10">
    <location>
        <begin position="115"/>
        <end position="245"/>
    </location>
</feature>
<dbReference type="GO" id="GO:0048813">
    <property type="term" value="P:dendrite morphogenesis"/>
    <property type="evidence" value="ECO:0007669"/>
    <property type="project" value="UniProtKB-ARBA"/>
</dbReference>
<keyword evidence="6" id="KW-0804">Transcription</keyword>
<protein>
    <submittedName>
        <fullName evidence="14">Protein bric-a-brac 1-like isoform X5</fullName>
    </submittedName>
</protein>
<feature type="compositionally biased region" description="Basic and acidic residues" evidence="10">
    <location>
        <begin position="123"/>
        <end position="143"/>
    </location>
</feature>
<evidence type="ECO:0000256" key="5">
    <source>
        <dbReference type="ARBA" id="ARBA00023015"/>
    </source>
</evidence>
<dbReference type="InterPro" id="IPR000210">
    <property type="entry name" value="BTB/POZ_dom"/>
</dbReference>
<evidence type="ECO:0000313" key="14">
    <source>
        <dbReference type="RefSeq" id="XP_052122624.1"/>
    </source>
</evidence>
<gene>
    <name evidence="14" type="primary">LOC127749249</name>
</gene>
<feature type="domain" description="C2H2-type" evidence="12">
    <location>
        <begin position="358"/>
        <end position="385"/>
    </location>
</feature>
<dbReference type="Proteomes" id="UP000504606">
    <property type="component" value="Unplaced"/>
</dbReference>
<keyword evidence="5" id="KW-0805">Transcription regulation</keyword>
<evidence type="ECO:0000313" key="13">
    <source>
        <dbReference type="Proteomes" id="UP000504606"/>
    </source>
</evidence>
<feature type="compositionally biased region" description="Acidic residues" evidence="10">
    <location>
        <begin position="168"/>
        <end position="177"/>
    </location>
</feature>
<dbReference type="SMART" id="SM00225">
    <property type="entry name" value="BTB"/>
    <property type="match status" value="1"/>
</dbReference>
<dbReference type="SMART" id="SM00355">
    <property type="entry name" value="ZnF_C2H2"/>
    <property type="match status" value="2"/>
</dbReference>
<sequence length="396" mass="44238">MADQQFCLRWNNHQNTLISVFDTLLEGEILVDCTLAAEGKFLRAHKVVLSACSPFFSDLLRQHYEQHPILIMKDVKFDQLKAMLDYMYRGEVKISQDQLGTFLKAAESLQIKGLSDSAPNHEVQPKLKLNDTRTSRPPSKPDEEPMTPRSNNLSPPPRRKRRRHPSGSEDDVTEESSSELVLDPSSSPPPRVSVNSRLTNPSSPPIAPKDCSSVPPDEVTSRPPPFLTTSMFSESDPSNQQSASLVDSVLCEPKSEFIELDDDDEDMTPEDAVEAGPSHKTDGGGYSWHMERPEDSFLSQESLGGHRNAQANAKMSGSRSTPPWPDFHECPICGRLYKYRSTLYRHVRYECGGARMKLVCPICGRRFSRPDNLRQHAITHTSAHGLTSNVAHAETS</sequence>
<feature type="compositionally biased region" description="Polar residues" evidence="10">
    <location>
        <begin position="227"/>
        <end position="245"/>
    </location>
</feature>
<keyword evidence="9" id="KW-0863">Zinc-finger</keyword>
<dbReference type="PANTHER" id="PTHR23110">
    <property type="entry name" value="BTB DOMAIN TRANSCRIPTION FACTOR"/>
    <property type="match status" value="1"/>
</dbReference>
<evidence type="ECO:0000256" key="9">
    <source>
        <dbReference type="PROSITE-ProRule" id="PRU00042"/>
    </source>
</evidence>
<dbReference type="GO" id="GO:0006357">
    <property type="term" value="P:regulation of transcription by RNA polymerase II"/>
    <property type="evidence" value="ECO:0007669"/>
    <property type="project" value="TreeGrafter"/>
</dbReference>
<feature type="region of interest" description="Disordered" evidence="10">
    <location>
        <begin position="262"/>
        <end position="288"/>
    </location>
</feature>
<dbReference type="Pfam" id="PF00651">
    <property type="entry name" value="BTB"/>
    <property type="match status" value="1"/>
</dbReference>
<evidence type="ECO:0000256" key="3">
    <source>
        <dbReference type="ARBA" id="ARBA00022782"/>
    </source>
</evidence>
<accession>A0A9C6U7J9</accession>